<protein>
    <submittedName>
        <fullName evidence="1 3">Uncharacterized protein</fullName>
    </submittedName>
</protein>
<evidence type="ECO:0000313" key="2">
    <source>
        <dbReference type="Proteomes" id="UP000271098"/>
    </source>
</evidence>
<evidence type="ECO:0000313" key="3">
    <source>
        <dbReference type="WBParaSite" id="GPUH_0000633301-mRNA-1"/>
    </source>
</evidence>
<dbReference type="AlphaFoldDB" id="A0A183DC83"/>
<evidence type="ECO:0000313" key="1">
    <source>
        <dbReference type="EMBL" id="VDK54268.1"/>
    </source>
</evidence>
<sequence>MNNLKTSTEQLTSVTIDFGLMALIRKNTRTNCIIGNRTRMIANIEVQLFCFVKGMNS</sequence>
<accession>A0A183DC83</accession>
<dbReference type="Proteomes" id="UP000271098">
    <property type="component" value="Unassembled WGS sequence"/>
</dbReference>
<proteinExistence type="predicted"/>
<dbReference type="WBParaSite" id="GPUH_0000633301-mRNA-1">
    <property type="protein sequence ID" value="GPUH_0000633301-mRNA-1"/>
    <property type="gene ID" value="GPUH_0000633301"/>
</dbReference>
<keyword evidence="2" id="KW-1185">Reference proteome</keyword>
<reference evidence="1 2" key="2">
    <citation type="submission" date="2018-11" db="EMBL/GenBank/DDBJ databases">
        <authorList>
            <consortium name="Pathogen Informatics"/>
        </authorList>
    </citation>
    <scope>NUCLEOTIDE SEQUENCE [LARGE SCALE GENOMIC DNA]</scope>
</reference>
<reference evidence="3" key="1">
    <citation type="submission" date="2016-06" db="UniProtKB">
        <authorList>
            <consortium name="WormBaseParasite"/>
        </authorList>
    </citation>
    <scope>IDENTIFICATION</scope>
</reference>
<organism evidence="3">
    <name type="scientific">Gongylonema pulchrum</name>
    <dbReference type="NCBI Taxonomy" id="637853"/>
    <lineage>
        <taxon>Eukaryota</taxon>
        <taxon>Metazoa</taxon>
        <taxon>Ecdysozoa</taxon>
        <taxon>Nematoda</taxon>
        <taxon>Chromadorea</taxon>
        <taxon>Rhabditida</taxon>
        <taxon>Spirurina</taxon>
        <taxon>Spiruromorpha</taxon>
        <taxon>Spiruroidea</taxon>
        <taxon>Gongylonematidae</taxon>
        <taxon>Gongylonema</taxon>
    </lineage>
</organism>
<dbReference type="EMBL" id="UYRT01014689">
    <property type="protein sequence ID" value="VDK54268.1"/>
    <property type="molecule type" value="Genomic_DNA"/>
</dbReference>
<name>A0A183DC83_9BILA</name>
<gene>
    <name evidence="1" type="ORF">GPUH_LOCUS6324</name>
</gene>